<protein>
    <submittedName>
        <fullName evidence="1">Uncharacterized protein</fullName>
    </submittedName>
</protein>
<dbReference type="AlphaFoldDB" id="A0A1K0IQL0"/>
<gene>
    <name evidence="1" type="ORF">CNECB9_2260029</name>
</gene>
<dbReference type="EMBL" id="FMSH01000142">
    <property type="protein sequence ID" value="SCU75139.1"/>
    <property type="molecule type" value="Genomic_DNA"/>
</dbReference>
<sequence>MTIHPRHTSFSSDVYRITLKFLLSLFNSDFLDI</sequence>
<organism evidence="1">
    <name type="scientific">Cupriavidus necator</name>
    <name type="common">Alcaligenes eutrophus</name>
    <name type="synonym">Ralstonia eutropha</name>
    <dbReference type="NCBI Taxonomy" id="106590"/>
    <lineage>
        <taxon>Bacteria</taxon>
        <taxon>Pseudomonadati</taxon>
        <taxon>Pseudomonadota</taxon>
        <taxon>Betaproteobacteria</taxon>
        <taxon>Burkholderiales</taxon>
        <taxon>Burkholderiaceae</taxon>
        <taxon>Cupriavidus</taxon>
    </lineage>
</organism>
<accession>A0A1K0IQL0</accession>
<evidence type="ECO:0000313" key="1">
    <source>
        <dbReference type="EMBL" id="SCU75139.1"/>
    </source>
</evidence>
<proteinExistence type="predicted"/>
<name>A0A1K0IQL0_CUPNE</name>
<reference evidence="1" key="1">
    <citation type="submission" date="2016-09" db="EMBL/GenBank/DDBJ databases">
        <authorList>
            <person name="Capua I."/>
            <person name="De Benedictis P."/>
            <person name="Joannis T."/>
            <person name="Lombin L.H."/>
            <person name="Cattoli G."/>
        </authorList>
    </citation>
    <scope>NUCLEOTIDE SEQUENCE</scope>
    <source>
        <strain evidence="1">B9</strain>
    </source>
</reference>